<keyword evidence="3" id="KW-1185">Reference proteome</keyword>
<sequence>MKENKSAQAKIVCKPTNWFIWRAAAMIIMFGVFAFLFFQDGMWGYREKNLQYYMHQTFKDAETKFNQQVKEGGVDAASWKSFAAEQHCAQPESGGDILPREFSAEQPWPEILVNGFDALSKGRQTAKFPPLWEEYTLAEGMDLELDEHGVFEEGKIKEQFTAMTVCLVLIAITLFFLIRTMLRTIEIDDEALYDQLGRRILFSNITKIDKRKWDTKGMAYVYFTQDGKEETAKIDGLVYGQFKEENGAPAEQLFAKLLANFKGEIIEYVDDDEDSEEDLSADSVKTDA</sequence>
<feature type="transmembrane region" description="Helical" evidence="1">
    <location>
        <begin position="20"/>
        <end position="38"/>
    </location>
</feature>
<feature type="transmembrane region" description="Helical" evidence="1">
    <location>
        <begin position="160"/>
        <end position="178"/>
    </location>
</feature>
<dbReference type="Proteomes" id="UP000624703">
    <property type="component" value="Unassembled WGS sequence"/>
</dbReference>
<proteinExistence type="predicted"/>
<dbReference type="EMBL" id="JAENIM010000008">
    <property type="protein sequence ID" value="MBK1789731.1"/>
    <property type="molecule type" value="Genomic_DNA"/>
</dbReference>
<comment type="caution">
    <text evidence="2">The sequence shown here is derived from an EMBL/GenBank/DDBJ whole genome shotgun (WGS) entry which is preliminary data.</text>
</comment>
<dbReference type="RefSeq" id="WP_200309774.1">
    <property type="nucleotide sequence ID" value="NZ_JAENIM010000008.1"/>
</dbReference>
<keyword evidence="1" id="KW-1133">Transmembrane helix</keyword>
<keyword evidence="1" id="KW-0472">Membrane</keyword>
<protein>
    <submittedName>
        <fullName evidence="2">Uncharacterized protein</fullName>
    </submittedName>
</protein>
<reference evidence="2" key="1">
    <citation type="submission" date="2021-01" db="EMBL/GenBank/DDBJ databases">
        <title>Modified the classification status of verrucomicrobia.</title>
        <authorList>
            <person name="Feng X."/>
        </authorList>
    </citation>
    <scope>NUCLEOTIDE SEQUENCE</scope>
    <source>
        <strain evidence="2">_KCTC 22039</strain>
    </source>
</reference>
<dbReference type="AlphaFoldDB" id="A0A8J7SHB1"/>
<keyword evidence="1" id="KW-0812">Transmembrane</keyword>
<name>A0A8J7SHB1_9BACT</name>
<gene>
    <name evidence="2" type="ORF">JIN82_01035</name>
</gene>
<evidence type="ECO:0000313" key="2">
    <source>
        <dbReference type="EMBL" id="MBK1789731.1"/>
    </source>
</evidence>
<evidence type="ECO:0000313" key="3">
    <source>
        <dbReference type="Proteomes" id="UP000624703"/>
    </source>
</evidence>
<evidence type="ECO:0000256" key="1">
    <source>
        <dbReference type="SAM" id="Phobius"/>
    </source>
</evidence>
<accession>A0A8J7SHB1</accession>
<organism evidence="2 3">
    <name type="scientific">Persicirhabdus sediminis</name>
    <dbReference type="NCBI Taxonomy" id="454144"/>
    <lineage>
        <taxon>Bacteria</taxon>
        <taxon>Pseudomonadati</taxon>
        <taxon>Verrucomicrobiota</taxon>
        <taxon>Verrucomicrobiia</taxon>
        <taxon>Verrucomicrobiales</taxon>
        <taxon>Verrucomicrobiaceae</taxon>
        <taxon>Persicirhabdus</taxon>
    </lineage>
</organism>